<reference evidence="3 4" key="1">
    <citation type="submission" date="2018-06" db="EMBL/GenBank/DDBJ databases">
        <authorList>
            <consortium name="Pathogen Informatics"/>
            <person name="Doyle S."/>
        </authorList>
    </citation>
    <scope>NUCLEOTIDE SEQUENCE [LARGE SCALE GENOMIC DNA]</scope>
    <source>
        <strain evidence="3 4">NCTC11535</strain>
    </source>
</reference>
<comment type="caution">
    <text evidence="3">The sequence shown here is derived from an EMBL/GenBank/DDBJ whole genome shotgun (WGS) entry which is preliminary data.</text>
</comment>
<gene>
    <name evidence="3" type="ORF">NCTC11535_00619</name>
</gene>
<feature type="compositionally biased region" description="Pro residues" evidence="1">
    <location>
        <begin position="235"/>
        <end position="261"/>
    </location>
</feature>
<keyword evidence="2" id="KW-0472">Membrane</keyword>
<accession>A0ABY1VLK2</accession>
<sequence length="326" mass="32899">MLTQQSRFLRRHSNDSVNPKSRFIMLLAAPLLLGGLVLGSVAAAQGGPQGPCTSGQLCVNANTDPGSITDLVEDITLENLAPQCEGAATDAVLPGALAADEVTHTTFELRNTGDQPVDVGLTLGWQNTRVQGAAIDLNADPILAGRIIPTGTYSSPGMAGYLLLADDVGHRPVLVAESLRGSGTRTQDPLMRLAPHSTTQIVLAVGFNCAANRNDTQAEKVAVNLGVKAAAAVTPTPPATAQPTPGAPTPPATAQPTPGAPAPSASTQPTPAASAPATPGKNAPSQPGGKGLSSTGVNLTAAAVGVSGLVVTGGLLLLVRRRNRRG</sequence>
<feature type="compositionally biased region" description="Low complexity" evidence="1">
    <location>
        <begin position="262"/>
        <end position="280"/>
    </location>
</feature>
<feature type="region of interest" description="Disordered" evidence="1">
    <location>
        <begin position="235"/>
        <end position="292"/>
    </location>
</feature>
<dbReference type="Proteomes" id="UP000250006">
    <property type="component" value="Unassembled WGS sequence"/>
</dbReference>
<evidence type="ECO:0000256" key="1">
    <source>
        <dbReference type="SAM" id="MobiDB-lite"/>
    </source>
</evidence>
<evidence type="ECO:0000256" key="2">
    <source>
        <dbReference type="SAM" id="Phobius"/>
    </source>
</evidence>
<keyword evidence="2" id="KW-0812">Transmembrane</keyword>
<keyword evidence="2" id="KW-1133">Transmembrane helix</keyword>
<organism evidence="3 4">
    <name type="scientific">Actinomyces bovis</name>
    <dbReference type="NCBI Taxonomy" id="1658"/>
    <lineage>
        <taxon>Bacteria</taxon>
        <taxon>Bacillati</taxon>
        <taxon>Actinomycetota</taxon>
        <taxon>Actinomycetes</taxon>
        <taxon>Actinomycetales</taxon>
        <taxon>Actinomycetaceae</taxon>
        <taxon>Actinomyces</taxon>
    </lineage>
</organism>
<name>A0ABY1VLK2_9ACTO</name>
<dbReference type="EMBL" id="UAPQ01000001">
    <property type="protein sequence ID" value="SPT52965.1"/>
    <property type="molecule type" value="Genomic_DNA"/>
</dbReference>
<feature type="transmembrane region" description="Helical" evidence="2">
    <location>
        <begin position="299"/>
        <end position="319"/>
    </location>
</feature>
<proteinExistence type="predicted"/>
<evidence type="ECO:0000313" key="4">
    <source>
        <dbReference type="Proteomes" id="UP000250006"/>
    </source>
</evidence>
<evidence type="ECO:0000313" key="3">
    <source>
        <dbReference type="EMBL" id="SPT52965.1"/>
    </source>
</evidence>
<keyword evidence="4" id="KW-1185">Reference proteome</keyword>
<evidence type="ECO:0008006" key="5">
    <source>
        <dbReference type="Google" id="ProtNLM"/>
    </source>
</evidence>
<protein>
    <recommendedName>
        <fullName evidence="5">Gram-positive cocci surface proteins LPxTG domain-containing protein</fullName>
    </recommendedName>
</protein>